<dbReference type="Proteomes" id="UP001082899">
    <property type="component" value="Unassembled WGS sequence"/>
</dbReference>
<dbReference type="Pfam" id="PF13302">
    <property type="entry name" value="Acetyltransf_3"/>
    <property type="match status" value="1"/>
</dbReference>
<dbReference type="PROSITE" id="PS51186">
    <property type="entry name" value="GNAT"/>
    <property type="match status" value="1"/>
</dbReference>
<accession>A0ABT3ZJQ0</accession>
<dbReference type="RefSeq" id="WP_267846370.1">
    <property type="nucleotide sequence ID" value="NZ_JAPMXC010000001.1"/>
</dbReference>
<gene>
    <name evidence="2" type="ORF">OVY01_05865</name>
</gene>
<protein>
    <submittedName>
        <fullName evidence="2">GNAT family N-acetyltransferase</fullName>
    </submittedName>
</protein>
<evidence type="ECO:0000313" key="3">
    <source>
        <dbReference type="Proteomes" id="UP001082899"/>
    </source>
</evidence>
<dbReference type="PANTHER" id="PTHR43441">
    <property type="entry name" value="RIBOSOMAL-PROTEIN-SERINE ACETYLTRANSFERASE"/>
    <property type="match status" value="1"/>
</dbReference>
<dbReference type="Gene3D" id="3.40.630.30">
    <property type="match status" value="1"/>
</dbReference>
<evidence type="ECO:0000313" key="2">
    <source>
        <dbReference type="EMBL" id="MCY0386768.1"/>
    </source>
</evidence>
<proteinExistence type="predicted"/>
<sequence length="164" mass="17240">MTFTLHAIPPDALRALAVSARPCGLAWHIAADALPPPFVALRALAMLRPGDAGSAASTFYIVRDSDQLVVGSCGFKHAPVAGRVEIGYGISVACRNQGAATAAVGELLRLAFDRDGVVEVLAQIHPGNDASARVVHKLAFERGGIVDHGDEPLVQWLARRRSSA</sequence>
<dbReference type="PANTHER" id="PTHR43441:SF6">
    <property type="entry name" value="N-ACETYLTRANSFERASE DOMAIN-CONTAINING PROTEIN"/>
    <property type="match status" value="1"/>
</dbReference>
<feature type="domain" description="N-acetyltransferase" evidence="1">
    <location>
        <begin position="11"/>
        <end position="162"/>
    </location>
</feature>
<dbReference type="SUPFAM" id="SSF55729">
    <property type="entry name" value="Acyl-CoA N-acyltransferases (Nat)"/>
    <property type="match status" value="1"/>
</dbReference>
<reference evidence="2" key="1">
    <citation type="submission" date="2022-11" db="EMBL/GenBank/DDBJ databases">
        <title>Robbsia betulipollinis sp. nov., isolated from pollen of birch (Betula pendula).</title>
        <authorList>
            <person name="Shi H."/>
            <person name="Ambika Manirajan B."/>
            <person name="Ratering S."/>
            <person name="Geissler-Plaum R."/>
            <person name="Schnell S."/>
        </authorList>
    </citation>
    <scope>NUCLEOTIDE SEQUENCE</scope>
    <source>
        <strain evidence="2">Bb-Pol-6</strain>
    </source>
</reference>
<dbReference type="InterPro" id="IPR016181">
    <property type="entry name" value="Acyl_CoA_acyltransferase"/>
</dbReference>
<dbReference type="InterPro" id="IPR051908">
    <property type="entry name" value="Ribosomal_N-acetyltransferase"/>
</dbReference>
<dbReference type="EMBL" id="JAPMXC010000001">
    <property type="protein sequence ID" value="MCY0386768.1"/>
    <property type="molecule type" value="Genomic_DNA"/>
</dbReference>
<comment type="caution">
    <text evidence="2">The sequence shown here is derived from an EMBL/GenBank/DDBJ whole genome shotgun (WGS) entry which is preliminary data.</text>
</comment>
<name>A0ABT3ZJQ0_9BURK</name>
<keyword evidence="3" id="KW-1185">Reference proteome</keyword>
<organism evidence="2 3">
    <name type="scientific">Robbsia betulipollinis</name>
    <dbReference type="NCBI Taxonomy" id="2981849"/>
    <lineage>
        <taxon>Bacteria</taxon>
        <taxon>Pseudomonadati</taxon>
        <taxon>Pseudomonadota</taxon>
        <taxon>Betaproteobacteria</taxon>
        <taxon>Burkholderiales</taxon>
        <taxon>Burkholderiaceae</taxon>
        <taxon>Robbsia</taxon>
    </lineage>
</organism>
<dbReference type="InterPro" id="IPR000182">
    <property type="entry name" value="GNAT_dom"/>
</dbReference>
<evidence type="ECO:0000259" key="1">
    <source>
        <dbReference type="PROSITE" id="PS51186"/>
    </source>
</evidence>